<proteinExistence type="predicted"/>
<sequence>MSRAERLERKRIAARERYQRIKNDPVRCKELKEKERQSYARKKKMGLIKMAKEMTIEELLKARKRWREKTRKFRARRKI</sequence>
<organism evidence="1 2">
    <name type="scientific">Leptosia nina</name>
    <dbReference type="NCBI Taxonomy" id="320188"/>
    <lineage>
        <taxon>Eukaryota</taxon>
        <taxon>Metazoa</taxon>
        <taxon>Ecdysozoa</taxon>
        <taxon>Arthropoda</taxon>
        <taxon>Hexapoda</taxon>
        <taxon>Insecta</taxon>
        <taxon>Pterygota</taxon>
        <taxon>Neoptera</taxon>
        <taxon>Endopterygota</taxon>
        <taxon>Lepidoptera</taxon>
        <taxon>Glossata</taxon>
        <taxon>Ditrysia</taxon>
        <taxon>Papilionoidea</taxon>
        <taxon>Pieridae</taxon>
        <taxon>Pierinae</taxon>
        <taxon>Leptosia</taxon>
    </lineage>
</organism>
<comment type="caution">
    <text evidence="1">The sequence shown here is derived from an EMBL/GenBank/DDBJ whole genome shotgun (WGS) entry which is preliminary data.</text>
</comment>
<reference evidence="1 2" key="1">
    <citation type="submission" date="2023-11" db="EMBL/GenBank/DDBJ databases">
        <authorList>
            <person name="Okamura Y."/>
        </authorList>
    </citation>
    <scope>NUCLEOTIDE SEQUENCE [LARGE SCALE GENOMIC DNA]</scope>
</reference>
<name>A0AAV1J392_9NEOP</name>
<protein>
    <submittedName>
        <fullName evidence="1">Uncharacterized protein</fullName>
    </submittedName>
</protein>
<gene>
    <name evidence="1" type="ORF">LNINA_LOCUS3640</name>
</gene>
<evidence type="ECO:0000313" key="2">
    <source>
        <dbReference type="Proteomes" id="UP001497472"/>
    </source>
</evidence>
<dbReference type="AlphaFoldDB" id="A0AAV1J392"/>
<evidence type="ECO:0000313" key="1">
    <source>
        <dbReference type="EMBL" id="CAK1543849.1"/>
    </source>
</evidence>
<dbReference type="EMBL" id="CAVLEF010000005">
    <property type="protein sequence ID" value="CAK1543849.1"/>
    <property type="molecule type" value="Genomic_DNA"/>
</dbReference>
<keyword evidence="2" id="KW-1185">Reference proteome</keyword>
<dbReference type="Proteomes" id="UP001497472">
    <property type="component" value="Unassembled WGS sequence"/>
</dbReference>
<accession>A0AAV1J392</accession>